<dbReference type="SMART" id="SM01244">
    <property type="entry name" value="IRS"/>
    <property type="match status" value="1"/>
</dbReference>
<dbReference type="GO" id="GO:0007169">
    <property type="term" value="P:cell surface receptor protein tyrosine kinase signaling pathway"/>
    <property type="evidence" value="ECO:0007669"/>
    <property type="project" value="TreeGrafter"/>
</dbReference>
<dbReference type="PANTHER" id="PTHR21258">
    <property type="entry name" value="DOCKING PROTEIN RELATED"/>
    <property type="match status" value="1"/>
</dbReference>
<evidence type="ECO:0000313" key="3">
    <source>
        <dbReference type="Ensembl" id="ENSAOCP00000076487.1"/>
    </source>
</evidence>
<dbReference type="AlphaFoldDB" id="A0AAQ6AH89"/>
<proteinExistence type="predicted"/>
<dbReference type="SMART" id="SM00233">
    <property type="entry name" value="PH"/>
    <property type="match status" value="1"/>
</dbReference>
<dbReference type="Proteomes" id="UP001501940">
    <property type="component" value="Chromosome 13"/>
</dbReference>
<reference evidence="3 4" key="1">
    <citation type="submission" date="2022-01" db="EMBL/GenBank/DDBJ databases">
        <title>A chromosome-scale genome assembly of the false clownfish, Amphiprion ocellaris.</title>
        <authorList>
            <person name="Ryu T."/>
        </authorList>
    </citation>
    <scope>NUCLEOTIDE SEQUENCE [LARGE SCALE GENOMIC DNA]</scope>
</reference>
<evidence type="ECO:0000259" key="2">
    <source>
        <dbReference type="PROSITE" id="PS51064"/>
    </source>
</evidence>
<dbReference type="InterPro" id="IPR002404">
    <property type="entry name" value="IRS_PTB"/>
</dbReference>
<reference evidence="3" key="2">
    <citation type="submission" date="2025-08" db="UniProtKB">
        <authorList>
            <consortium name="Ensembl"/>
        </authorList>
    </citation>
    <scope>IDENTIFICATION</scope>
</reference>
<dbReference type="PANTHER" id="PTHR21258:SF58">
    <property type="entry name" value="DOCKING PROTEIN 3-LIKE"/>
    <property type="match status" value="1"/>
</dbReference>
<keyword evidence="4" id="KW-1185">Reference proteome</keyword>
<feature type="domain" description="IRS-type PTB" evidence="2">
    <location>
        <begin position="154"/>
        <end position="258"/>
    </location>
</feature>
<dbReference type="GeneID" id="111578771"/>
<protein>
    <recommendedName>
        <fullName evidence="2">IRS-type PTB domain-containing protein</fullName>
    </recommendedName>
</protein>
<dbReference type="SUPFAM" id="SSF50729">
    <property type="entry name" value="PH domain-like"/>
    <property type="match status" value="2"/>
</dbReference>
<dbReference type="RefSeq" id="XP_023141487.1">
    <property type="nucleotide sequence ID" value="XM_023285719.3"/>
</dbReference>
<name>A0AAQ6AH89_AMPOC</name>
<dbReference type="Pfam" id="PF02174">
    <property type="entry name" value="IRS"/>
    <property type="match status" value="1"/>
</dbReference>
<reference evidence="3" key="3">
    <citation type="submission" date="2025-09" db="UniProtKB">
        <authorList>
            <consortium name="Ensembl"/>
        </authorList>
    </citation>
    <scope>IDENTIFICATION</scope>
</reference>
<dbReference type="GeneTree" id="ENSGT00940000159868"/>
<dbReference type="Gene3D" id="2.30.29.30">
    <property type="entry name" value="Pleckstrin-homology domain (PH domain)/Phosphotyrosine-binding domain (PTB)"/>
    <property type="match status" value="2"/>
</dbReference>
<dbReference type="KEGG" id="aoce:111578771"/>
<dbReference type="SMART" id="SM00310">
    <property type="entry name" value="PTBI"/>
    <property type="match status" value="1"/>
</dbReference>
<dbReference type="InterPro" id="IPR001849">
    <property type="entry name" value="PH_domain"/>
</dbReference>
<dbReference type="GO" id="GO:0005737">
    <property type="term" value="C:cytoplasm"/>
    <property type="evidence" value="ECO:0007669"/>
    <property type="project" value="TreeGrafter"/>
</dbReference>
<dbReference type="CTD" id="79930"/>
<dbReference type="PROSITE" id="PS51064">
    <property type="entry name" value="IRS_PTB"/>
    <property type="match status" value="1"/>
</dbReference>
<accession>A0AAQ6AH89</accession>
<feature type="region of interest" description="Disordered" evidence="1">
    <location>
        <begin position="422"/>
        <end position="443"/>
    </location>
</feature>
<dbReference type="GO" id="GO:0007265">
    <property type="term" value="P:Ras protein signal transduction"/>
    <property type="evidence" value="ECO:0007669"/>
    <property type="project" value="TreeGrafter"/>
</dbReference>
<evidence type="ECO:0000256" key="1">
    <source>
        <dbReference type="SAM" id="MobiDB-lite"/>
    </source>
</evidence>
<dbReference type="GO" id="GO:0043410">
    <property type="term" value="P:positive regulation of MAPK cascade"/>
    <property type="evidence" value="ECO:0007669"/>
    <property type="project" value="TreeGrafter"/>
</dbReference>
<organism evidence="3 4">
    <name type="scientific">Amphiprion ocellaris</name>
    <name type="common">Clown anemonefish</name>
    <dbReference type="NCBI Taxonomy" id="80972"/>
    <lineage>
        <taxon>Eukaryota</taxon>
        <taxon>Metazoa</taxon>
        <taxon>Chordata</taxon>
        <taxon>Craniata</taxon>
        <taxon>Vertebrata</taxon>
        <taxon>Euteleostomi</taxon>
        <taxon>Actinopterygii</taxon>
        <taxon>Neopterygii</taxon>
        <taxon>Teleostei</taxon>
        <taxon>Neoteleostei</taxon>
        <taxon>Acanthomorphata</taxon>
        <taxon>Ovalentaria</taxon>
        <taxon>Pomacentridae</taxon>
        <taxon>Amphiprion</taxon>
    </lineage>
</organism>
<sequence length="475" mass="52288">MEVIFKEGMLYLQVVKFGKKSWRKTRTVLFKASSTGVGRLELCSVADSSSVADQKKACRQKTERKVVRLSDCLSVTAAPKESCPAGCSAFYLNTTQGTYTLASTTCQDWLSAVCLLAFQKDPGESDKGDFKGGNGLTMEDNDLYSSWKSDLTLPPNQYKVTVQSTEASKRCRLAGEYLVSPDREAVILLDVSTGRIIYCWPYRLLRKFGQVEGGFSIEAGRRCDSGEGVFTFLTRYGPQIFQLISQQCAVEKNSWVQPVSVHRRSFSDVSPVSLPGPADVSADTEDESDSTYSTIIHTSVEDIKQLARPSSREAVGEEDEEERCRSLDSLNMGNSMEDSIYYNLRRATPPLIRKAETDDSECLYSDVKKPPLNLQLQPLSSPLTPCTITKSAPYAPPKPRSQPLPPVNNYIQPGYNAQAVDDTKETEEAISSSARAAPTEAPGSFKHRLAEIISKDLAKFQLPPPQGAASPTFSQ</sequence>
<feature type="region of interest" description="Disordered" evidence="1">
    <location>
        <begin position="267"/>
        <end position="290"/>
    </location>
</feature>
<dbReference type="Ensembl" id="ENSAOCT00000043082.1">
    <property type="protein sequence ID" value="ENSAOCP00000076487.1"/>
    <property type="gene ID" value="ENSAOCG00000029278.1"/>
</dbReference>
<dbReference type="InterPro" id="IPR050996">
    <property type="entry name" value="Docking_Protein_DOK"/>
</dbReference>
<dbReference type="InterPro" id="IPR011993">
    <property type="entry name" value="PH-like_dom_sf"/>
</dbReference>
<evidence type="ECO:0000313" key="4">
    <source>
        <dbReference type="Proteomes" id="UP001501940"/>
    </source>
</evidence>